<sequence>MLNSVQCQGFKSGNFFNHYPNPAKLSEEDQIVSTLRAEKENNKDTQKGKERIENNWSEFQFSSHTIFIGQSSALFASLKMEVIPSAFIPRLTVGTSVSSQILSFAL</sequence>
<dbReference type="EMBL" id="BGPR01002275">
    <property type="protein sequence ID" value="GBM70807.1"/>
    <property type="molecule type" value="Genomic_DNA"/>
</dbReference>
<proteinExistence type="predicted"/>
<evidence type="ECO:0000313" key="1">
    <source>
        <dbReference type="EMBL" id="GBM70807.1"/>
    </source>
</evidence>
<dbReference type="Proteomes" id="UP000499080">
    <property type="component" value="Unassembled WGS sequence"/>
</dbReference>
<gene>
    <name evidence="1" type="ORF">AVEN_142096_1</name>
</gene>
<keyword evidence="2" id="KW-1185">Reference proteome</keyword>
<comment type="caution">
    <text evidence="1">The sequence shown here is derived from an EMBL/GenBank/DDBJ whole genome shotgun (WGS) entry which is preliminary data.</text>
</comment>
<protein>
    <submittedName>
        <fullName evidence="1">Uncharacterized protein</fullName>
    </submittedName>
</protein>
<name>A0A4Y2HZ60_ARAVE</name>
<evidence type="ECO:0000313" key="2">
    <source>
        <dbReference type="Proteomes" id="UP000499080"/>
    </source>
</evidence>
<organism evidence="1 2">
    <name type="scientific">Araneus ventricosus</name>
    <name type="common">Orbweaver spider</name>
    <name type="synonym">Epeira ventricosa</name>
    <dbReference type="NCBI Taxonomy" id="182803"/>
    <lineage>
        <taxon>Eukaryota</taxon>
        <taxon>Metazoa</taxon>
        <taxon>Ecdysozoa</taxon>
        <taxon>Arthropoda</taxon>
        <taxon>Chelicerata</taxon>
        <taxon>Arachnida</taxon>
        <taxon>Araneae</taxon>
        <taxon>Araneomorphae</taxon>
        <taxon>Entelegynae</taxon>
        <taxon>Araneoidea</taxon>
        <taxon>Araneidae</taxon>
        <taxon>Araneus</taxon>
    </lineage>
</organism>
<reference evidence="1 2" key="1">
    <citation type="journal article" date="2019" name="Sci. Rep.">
        <title>Orb-weaving spider Araneus ventricosus genome elucidates the spidroin gene catalogue.</title>
        <authorList>
            <person name="Kono N."/>
            <person name="Nakamura H."/>
            <person name="Ohtoshi R."/>
            <person name="Moran D.A.P."/>
            <person name="Shinohara A."/>
            <person name="Yoshida Y."/>
            <person name="Fujiwara M."/>
            <person name="Mori M."/>
            <person name="Tomita M."/>
            <person name="Arakawa K."/>
        </authorList>
    </citation>
    <scope>NUCLEOTIDE SEQUENCE [LARGE SCALE GENOMIC DNA]</scope>
</reference>
<accession>A0A4Y2HZ60</accession>
<dbReference type="AlphaFoldDB" id="A0A4Y2HZ60"/>